<dbReference type="Pfam" id="PF04892">
    <property type="entry name" value="VanZ"/>
    <property type="match status" value="1"/>
</dbReference>
<dbReference type="RefSeq" id="WP_191269124.1">
    <property type="nucleotide sequence ID" value="NZ_BMXJ01000003.1"/>
</dbReference>
<reference evidence="3 4" key="1">
    <citation type="submission" date="2020-10" db="EMBL/GenBank/DDBJ databases">
        <title>Sequencing the genomes of 1000 actinobacteria strains.</title>
        <authorList>
            <person name="Klenk H.-P."/>
        </authorList>
    </citation>
    <scope>NUCLEOTIDE SEQUENCE [LARGE SCALE GENOMIC DNA]</scope>
    <source>
        <strain evidence="3 4">DSM 45157</strain>
    </source>
</reference>
<feature type="transmembrane region" description="Helical" evidence="1">
    <location>
        <begin position="121"/>
        <end position="139"/>
    </location>
</feature>
<evidence type="ECO:0000313" key="3">
    <source>
        <dbReference type="EMBL" id="MBE1458773.1"/>
    </source>
</evidence>
<protein>
    <submittedName>
        <fullName evidence="3">Glycopeptide antibiotics resistance protein</fullName>
    </submittedName>
</protein>
<name>A0ABR9HIF5_9ACTN</name>
<dbReference type="InterPro" id="IPR006976">
    <property type="entry name" value="VanZ-like"/>
</dbReference>
<dbReference type="Proteomes" id="UP000598217">
    <property type="component" value="Unassembled WGS sequence"/>
</dbReference>
<feature type="transmembrane region" description="Helical" evidence="1">
    <location>
        <begin position="151"/>
        <end position="171"/>
    </location>
</feature>
<feature type="transmembrane region" description="Helical" evidence="1">
    <location>
        <begin position="97"/>
        <end position="116"/>
    </location>
</feature>
<sequence>MWQILFYLSPPVFLAAITVAALVAFGGVLLKKKAPRLMEKGGFLVLAIAVFACMAVLVEPVGGWASVGQGGMSLSLTPFGFVFGDHVTDNSLHWEEWMLNILLFVPLGIVAALTIANRWGLWLFGPVLSLAIEVGQAVLATGRQSALDDLLANSAGYFIGVAFVLLAQRILTRQHQPERATT</sequence>
<organism evidence="3 4">
    <name type="scientific">Nocardiopsis terrae</name>
    <dbReference type="NCBI Taxonomy" id="372655"/>
    <lineage>
        <taxon>Bacteria</taxon>
        <taxon>Bacillati</taxon>
        <taxon>Actinomycetota</taxon>
        <taxon>Actinomycetes</taxon>
        <taxon>Streptosporangiales</taxon>
        <taxon>Nocardiopsidaceae</taxon>
        <taxon>Nocardiopsis</taxon>
    </lineage>
</organism>
<feature type="domain" description="VanZ-like" evidence="2">
    <location>
        <begin position="45"/>
        <end position="166"/>
    </location>
</feature>
<accession>A0ABR9HIF5</accession>
<evidence type="ECO:0000256" key="1">
    <source>
        <dbReference type="SAM" id="Phobius"/>
    </source>
</evidence>
<evidence type="ECO:0000259" key="2">
    <source>
        <dbReference type="Pfam" id="PF04892"/>
    </source>
</evidence>
<keyword evidence="1" id="KW-0472">Membrane</keyword>
<keyword evidence="4" id="KW-1185">Reference proteome</keyword>
<keyword evidence="1" id="KW-0812">Transmembrane</keyword>
<feature type="transmembrane region" description="Helical" evidence="1">
    <location>
        <begin position="42"/>
        <end position="65"/>
    </location>
</feature>
<feature type="transmembrane region" description="Helical" evidence="1">
    <location>
        <begin position="12"/>
        <end position="30"/>
    </location>
</feature>
<keyword evidence="1" id="KW-1133">Transmembrane helix</keyword>
<proteinExistence type="predicted"/>
<gene>
    <name evidence="3" type="ORF">H4W79_002987</name>
</gene>
<comment type="caution">
    <text evidence="3">The sequence shown here is derived from an EMBL/GenBank/DDBJ whole genome shotgun (WGS) entry which is preliminary data.</text>
</comment>
<evidence type="ECO:0000313" key="4">
    <source>
        <dbReference type="Proteomes" id="UP000598217"/>
    </source>
</evidence>
<dbReference type="EMBL" id="JADBDY010000001">
    <property type="protein sequence ID" value="MBE1458773.1"/>
    <property type="molecule type" value="Genomic_DNA"/>
</dbReference>